<dbReference type="SUPFAM" id="SSF53474">
    <property type="entry name" value="alpha/beta-Hydrolases"/>
    <property type="match status" value="1"/>
</dbReference>
<dbReference type="Gene3D" id="3.40.50.1820">
    <property type="entry name" value="alpha/beta hydrolase"/>
    <property type="match status" value="1"/>
</dbReference>
<dbReference type="PANTHER" id="PTHR48081:SF8">
    <property type="entry name" value="ALPHA_BETA HYDROLASE FOLD-3 DOMAIN-CONTAINING PROTEIN-RELATED"/>
    <property type="match status" value="1"/>
</dbReference>
<keyword evidence="1 5" id="KW-0378">Hydrolase</keyword>
<feature type="region of interest" description="Disordered" evidence="2">
    <location>
        <begin position="34"/>
        <end position="60"/>
    </location>
</feature>
<sequence>MTMNSTFRAFALSTLALPVLALGACSTMPGMAMTDPMSMTSPRDANAAPPPVPTTAMTTPPRASADMQAVLDALASLQPQPLTAITPATARTQPSFADAYAKVVAQRGMMLKTNAVTTTEMAYGSDPEQKVRVYRPAGTTERSNLPVVVYYHGGGWVIADLDVYDAAPRAIAERMRAVVVSVEYRHAPEDKFPAQHEDAAMAYKYVLDNAARWGGDTRRLATLGESAGGNLAVATAIYARDMRWPMPDHIVSVYPIANSTPNLPSRIDSAQAKPLNTAALNWFGYYYMRTKADGQDPRLNLVAANLRGLPPTTIINAEADPLRSDGETLAAAMRRAGVAVEQRTWAGTTHEFFGMDKVVRGAREAQDWAITRMQASMR</sequence>
<proteinExistence type="predicted"/>
<dbReference type="InterPro" id="IPR050300">
    <property type="entry name" value="GDXG_lipolytic_enzyme"/>
</dbReference>
<accession>A0ABZ2FZK9</accession>
<evidence type="ECO:0000256" key="2">
    <source>
        <dbReference type="SAM" id="MobiDB-lite"/>
    </source>
</evidence>
<evidence type="ECO:0000313" key="5">
    <source>
        <dbReference type="EMBL" id="WWM69713.1"/>
    </source>
</evidence>
<dbReference type="EMBL" id="CP145607">
    <property type="protein sequence ID" value="WWM69713.1"/>
    <property type="molecule type" value="Genomic_DNA"/>
</dbReference>
<feature type="domain" description="Alpha/beta hydrolase fold-3" evidence="4">
    <location>
        <begin position="148"/>
        <end position="353"/>
    </location>
</feature>
<dbReference type="InterPro" id="IPR013094">
    <property type="entry name" value="AB_hydrolase_3"/>
</dbReference>
<gene>
    <name evidence="5" type="ORF">V6R86_03140</name>
</gene>
<evidence type="ECO:0000256" key="1">
    <source>
        <dbReference type="ARBA" id="ARBA00022801"/>
    </source>
</evidence>
<keyword evidence="6" id="KW-1185">Reference proteome</keyword>
<dbReference type="InterPro" id="IPR029058">
    <property type="entry name" value="AB_hydrolase_fold"/>
</dbReference>
<dbReference type="PANTHER" id="PTHR48081">
    <property type="entry name" value="AB HYDROLASE SUPERFAMILY PROTEIN C4A8.06C"/>
    <property type="match status" value="1"/>
</dbReference>
<keyword evidence="3" id="KW-0732">Signal</keyword>
<evidence type="ECO:0000256" key="3">
    <source>
        <dbReference type="SAM" id="SignalP"/>
    </source>
</evidence>
<protein>
    <submittedName>
        <fullName evidence="5">Alpha/beta hydrolase fold domain-containing protein</fullName>
    </submittedName>
</protein>
<dbReference type="Proteomes" id="UP001382935">
    <property type="component" value="Chromosome"/>
</dbReference>
<feature type="signal peptide" evidence="3">
    <location>
        <begin position="1"/>
        <end position="32"/>
    </location>
</feature>
<name>A0ABZ2FZK9_9SPHN</name>
<evidence type="ECO:0000259" key="4">
    <source>
        <dbReference type="Pfam" id="PF07859"/>
    </source>
</evidence>
<dbReference type="Pfam" id="PF07859">
    <property type="entry name" value="Abhydrolase_3"/>
    <property type="match status" value="1"/>
</dbReference>
<dbReference type="GO" id="GO:0016787">
    <property type="term" value="F:hydrolase activity"/>
    <property type="evidence" value="ECO:0007669"/>
    <property type="project" value="UniProtKB-KW"/>
</dbReference>
<reference evidence="5 6" key="1">
    <citation type="submission" date="2024-02" db="EMBL/GenBank/DDBJ databases">
        <title>Full genome sequence of Sphingomonas kaistensis.</title>
        <authorList>
            <person name="Poletto B.L."/>
            <person name="Silva G."/>
            <person name="Galante D."/>
            <person name="Campos K.R."/>
            <person name="Santos M.B.N."/>
            <person name="Sacchi C.T."/>
        </authorList>
    </citation>
    <scope>NUCLEOTIDE SEQUENCE [LARGE SCALE GENOMIC DNA]</scope>
    <source>
        <strain evidence="5 6">MA4R</strain>
    </source>
</reference>
<organism evidence="5 6">
    <name type="scientific">Sphingomonas kaistensis</name>
    <dbReference type="NCBI Taxonomy" id="298708"/>
    <lineage>
        <taxon>Bacteria</taxon>
        <taxon>Pseudomonadati</taxon>
        <taxon>Pseudomonadota</taxon>
        <taxon>Alphaproteobacteria</taxon>
        <taxon>Sphingomonadales</taxon>
        <taxon>Sphingomonadaceae</taxon>
        <taxon>Sphingomonas</taxon>
    </lineage>
</organism>
<dbReference type="RefSeq" id="WP_338502030.1">
    <property type="nucleotide sequence ID" value="NZ_CP145607.1"/>
</dbReference>
<feature type="chain" id="PRO_5045545682" evidence="3">
    <location>
        <begin position="33"/>
        <end position="378"/>
    </location>
</feature>
<evidence type="ECO:0000313" key="6">
    <source>
        <dbReference type="Proteomes" id="UP001382935"/>
    </source>
</evidence>